<gene>
    <name evidence="2" type="ORF">DFR75_11287</name>
</gene>
<proteinExistence type="predicted"/>
<protein>
    <submittedName>
        <fullName evidence="2">Uncharacterized protein</fullName>
    </submittedName>
</protein>
<dbReference type="EMBL" id="SNXK01000012">
    <property type="protein sequence ID" value="TDP29819.1"/>
    <property type="molecule type" value="Genomic_DNA"/>
</dbReference>
<sequence length="39" mass="4285">MRKHTTTTPILLRLLGYLIAAPLIVLAALIAPIVAVRYQ</sequence>
<keyword evidence="1" id="KW-1133">Transmembrane helix</keyword>
<dbReference type="Proteomes" id="UP000295087">
    <property type="component" value="Unassembled WGS sequence"/>
</dbReference>
<reference evidence="2 3" key="1">
    <citation type="submission" date="2019-03" db="EMBL/GenBank/DDBJ databases">
        <title>Genomic Encyclopedia of Type Strains, Phase IV (KMG-IV): sequencing the most valuable type-strain genomes for metagenomic binning, comparative biology and taxonomic classification.</title>
        <authorList>
            <person name="Goeker M."/>
        </authorList>
    </citation>
    <scope>NUCLEOTIDE SEQUENCE [LARGE SCALE GENOMIC DNA]</scope>
    <source>
        <strain evidence="2 3">DSM 44496</strain>
    </source>
</reference>
<evidence type="ECO:0000313" key="3">
    <source>
        <dbReference type="Proteomes" id="UP000295087"/>
    </source>
</evidence>
<accession>A0A4R6NYW9</accession>
<comment type="caution">
    <text evidence="2">The sequence shown here is derived from an EMBL/GenBank/DDBJ whole genome shotgun (WGS) entry which is preliminary data.</text>
</comment>
<keyword evidence="1" id="KW-0472">Membrane</keyword>
<feature type="transmembrane region" description="Helical" evidence="1">
    <location>
        <begin position="12"/>
        <end position="35"/>
    </location>
</feature>
<name>A0A4R6NYW9_NOCIG</name>
<evidence type="ECO:0000313" key="2">
    <source>
        <dbReference type="EMBL" id="TDP29819.1"/>
    </source>
</evidence>
<dbReference type="AlphaFoldDB" id="A0A4R6NYW9"/>
<evidence type="ECO:0000256" key="1">
    <source>
        <dbReference type="SAM" id="Phobius"/>
    </source>
</evidence>
<keyword evidence="1" id="KW-0812">Transmembrane</keyword>
<organism evidence="2 3">
    <name type="scientific">Nocardia ignorata</name>
    <dbReference type="NCBI Taxonomy" id="145285"/>
    <lineage>
        <taxon>Bacteria</taxon>
        <taxon>Bacillati</taxon>
        <taxon>Actinomycetota</taxon>
        <taxon>Actinomycetes</taxon>
        <taxon>Mycobacteriales</taxon>
        <taxon>Nocardiaceae</taxon>
        <taxon>Nocardia</taxon>
    </lineage>
</organism>
<keyword evidence="3" id="KW-1185">Reference proteome</keyword>